<protein>
    <recommendedName>
        <fullName evidence="3">Alanine--tRNA ligase</fullName>
    </recommendedName>
    <alternativeName>
        <fullName evidence="6">Alanyl-tRNA synthetase</fullName>
    </alternativeName>
</protein>
<gene>
    <name evidence="8" type="ORF">FEZ63_05945</name>
</gene>
<keyword evidence="5" id="KW-0862">Zinc</keyword>
<dbReference type="InterPro" id="IPR012947">
    <property type="entry name" value="tRNA_SAD"/>
</dbReference>
<dbReference type="Pfam" id="PF07973">
    <property type="entry name" value="tRNA_SAD"/>
    <property type="match status" value="1"/>
</dbReference>
<dbReference type="EMBL" id="VCMV01000007">
    <property type="protein sequence ID" value="KAB0268166.1"/>
    <property type="molecule type" value="Genomic_DNA"/>
</dbReference>
<evidence type="ECO:0000259" key="7">
    <source>
        <dbReference type="PROSITE" id="PS50860"/>
    </source>
</evidence>
<dbReference type="Gene3D" id="2.40.30.130">
    <property type="match status" value="1"/>
</dbReference>
<keyword evidence="4" id="KW-0479">Metal-binding</keyword>
<evidence type="ECO:0000256" key="2">
    <source>
        <dbReference type="ARBA" id="ARBA00004496"/>
    </source>
</evidence>
<dbReference type="GO" id="GO:0002161">
    <property type="term" value="F:aminoacyl-tRNA deacylase activity"/>
    <property type="evidence" value="ECO:0007669"/>
    <property type="project" value="UniProtKB-ARBA"/>
</dbReference>
<feature type="domain" description="Alanyl-transfer RNA synthetases family profile" evidence="7">
    <location>
        <begin position="1"/>
        <end position="252"/>
    </location>
</feature>
<dbReference type="Proteomes" id="UP000325684">
    <property type="component" value="Unassembled WGS sequence"/>
</dbReference>
<dbReference type="Pfam" id="PF01411">
    <property type="entry name" value="tRNA-synt_2c"/>
    <property type="match status" value="1"/>
</dbReference>
<name>A0A5N3PEL1_9HYPH</name>
<sequence>MTHVLMFESRTTMTATTLLFRDDAYLQNCDAIVVAVTPEGGIILDRTICYAQGGGQPGDLGVIRRTDGEDIAVTNTVYAADRSQVAHLVGADQAARFTPGESVSLQLDWERRFKRMRVHTALHLLSVVLPYPVTGGAIADGDGRLDFDIPDGGLDKADLTDKLNALIARDAAVTESWITDAELDANPGLVKTMSVKPPRGSGRVRLVAIEGIDLQPCGGTHVRRTSEIGTVAVTDIEKKGKQNRRVRMSLVD</sequence>
<evidence type="ECO:0000256" key="3">
    <source>
        <dbReference type="ARBA" id="ARBA00017959"/>
    </source>
</evidence>
<keyword evidence="9" id="KW-1185">Reference proteome</keyword>
<evidence type="ECO:0000256" key="6">
    <source>
        <dbReference type="ARBA" id="ARBA00032577"/>
    </source>
</evidence>
<dbReference type="SUPFAM" id="SSF55186">
    <property type="entry name" value="ThrRS/AlaRS common domain"/>
    <property type="match status" value="1"/>
</dbReference>
<evidence type="ECO:0000256" key="5">
    <source>
        <dbReference type="ARBA" id="ARBA00022833"/>
    </source>
</evidence>
<dbReference type="InterPro" id="IPR018163">
    <property type="entry name" value="Thr/Ala-tRNA-synth_IIc_edit"/>
</dbReference>
<dbReference type="GO" id="GO:0004813">
    <property type="term" value="F:alanine-tRNA ligase activity"/>
    <property type="evidence" value="ECO:0007669"/>
    <property type="project" value="InterPro"/>
</dbReference>
<dbReference type="PANTHER" id="PTHR43462:SF1">
    <property type="entry name" value="ALANYL-TRNA EDITING PROTEIN AARSD1"/>
    <property type="match status" value="1"/>
</dbReference>
<dbReference type="SMART" id="SM00863">
    <property type="entry name" value="tRNA_SAD"/>
    <property type="match status" value="1"/>
</dbReference>
<dbReference type="SUPFAM" id="SSF50447">
    <property type="entry name" value="Translation proteins"/>
    <property type="match status" value="1"/>
</dbReference>
<dbReference type="InterPro" id="IPR018165">
    <property type="entry name" value="Ala-tRNA-synth_IIc_core"/>
</dbReference>
<accession>A0A5N3PEL1</accession>
<proteinExistence type="predicted"/>
<dbReference type="GO" id="GO:0046872">
    <property type="term" value="F:metal ion binding"/>
    <property type="evidence" value="ECO:0007669"/>
    <property type="project" value="UniProtKB-KW"/>
</dbReference>
<dbReference type="InterPro" id="IPR009000">
    <property type="entry name" value="Transl_B-barrel_sf"/>
</dbReference>
<evidence type="ECO:0000313" key="8">
    <source>
        <dbReference type="EMBL" id="KAB0268166.1"/>
    </source>
</evidence>
<dbReference type="InterPro" id="IPR051335">
    <property type="entry name" value="Alanyl-tRNA_Editing_Enzymes"/>
</dbReference>
<dbReference type="OrthoDB" id="9812949at2"/>
<dbReference type="GO" id="GO:0005524">
    <property type="term" value="F:ATP binding"/>
    <property type="evidence" value="ECO:0007669"/>
    <property type="project" value="InterPro"/>
</dbReference>
<dbReference type="InterPro" id="IPR018164">
    <property type="entry name" value="Ala-tRNA-synth_IIc_N"/>
</dbReference>
<dbReference type="GO" id="GO:0005737">
    <property type="term" value="C:cytoplasm"/>
    <property type="evidence" value="ECO:0007669"/>
    <property type="project" value="UniProtKB-SubCell"/>
</dbReference>
<dbReference type="GO" id="GO:0003676">
    <property type="term" value="F:nucleic acid binding"/>
    <property type="evidence" value="ECO:0007669"/>
    <property type="project" value="InterPro"/>
</dbReference>
<evidence type="ECO:0000256" key="4">
    <source>
        <dbReference type="ARBA" id="ARBA00022723"/>
    </source>
</evidence>
<organism evidence="8 9">
    <name type="scientific">Microvirga brassicacearum</name>
    <dbReference type="NCBI Taxonomy" id="2580413"/>
    <lineage>
        <taxon>Bacteria</taxon>
        <taxon>Pseudomonadati</taxon>
        <taxon>Pseudomonadota</taxon>
        <taxon>Alphaproteobacteria</taxon>
        <taxon>Hyphomicrobiales</taxon>
        <taxon>Methylobacteriaceae</taxon>
        <taxon>Microvirga</taxon>
    </lineage>
</organism>
<comment type="caution">
    <text evidence="8">The sequence shown here is derived from an EMBL/GenBank/DDBJ whole genome shotgun (WGS) entry which is preliminary data.</text>
</comment>
<reference evidence="8 9" key="1">
    <citation type="journal article" date="2019" name="Microorganisms">
        <title>Genome Insights into the Novel Species Microvirga brassicacearum, a Rapeseed Endophyte with Biotechnological Potential.</title>
        <authorList>
            <person name="Jimenez-Gomez A."/>
            <person name="Saati-Santamaria Z."/>
            <person name="Igual J.M."/>
            <person name="Rivas R."/>
            <person name="Mateos P.F."/>
            <person name="Garcia-Fraile P."/>
        </authorList>
    </citation>
    <scope>NUCLEOTIDE SEQUENCE [LARGE SCALE GENOMIC DNA]</scope>
    <source>
        <strain evidence="8 9">CDVBN77</strain>
    </source>
</reference>
<dbReference type="PANTHER" id="PTHR43462">
    <property type="entry name" value="ALANYL-TRNA EDITING PROTEIN"/>
    <property type="match status" value="1"/>
</dbReference>
<comment type="cofactor">
    <cofactor evidence="1">
        <name>Zn(2+)</name>
        <dbReference type="ChEBI" id="CHEBI:29105"/>
    </cofactor>
</comment>
<dbReference type="AlphaFoldDB" id="A0A5N3PEL1"/>
<dbReference type="PROSITE" id="PS50860">
    <property type="entry name" value="AA_TRNA_LIGASE_II_ALA"/>
    <property type="match status" value="1"/>
</dbReference>
<evidence type="ECO:0000256" key="1">
    <source>
        <dbReference type="ARBA" id="ARBA00001947"/>
    </source>
</evidence>
<comment type="subcellular location">
    <subcellularLocation>
        <location evidence="2">Cytoplasm</location>
    </subcellularLocation>
</comment>
<dbReference type="GO" id="GO:0006419">
    <property type="term" value="P:alanyl-tRNA aminoacylation"/>
    <property type="evidence" value="ECO:0007669"/>
    <property type="project" value="InterPro"/>
</dbReference>
<evidence type="ECO:0000313" key="9">
    <source>
        <dbReference type="Proteomes" id="UP000325684"/>
    </source>
</evidence>
<dbReference type="Gene3D" id="3.30.980.10">
    <property type="entry name" value="Threonyl-trna Synthetase, Chain A, domain 2"/>
    <property type="match status" value="1"/>
</dbReference>